<keyword evidence="6 11" id="KW-0812">Transmembrane</keyword>
<dbReference type="PANTHER" id="PTHR45436">
    <property type="entry name" value="SENSOR HISTIDINE KINASE YKOH"/>
    <property type="match status" value="1"/>
</dbReference>
<dbReference type="PANTHER" id="PTHR45436:SF5">
    <property type="entry name" value="SENSOR HISTIDINE KINASE TRCS"/>
    <property type="match status" value="1"/>
</dbReference>
<evidence type="ECO:0000256" key="3">
    <source>
        <dbReference type="ARBA" id="ARBA00012438"/>
    </source>
</evidence>
<dbReference type="GO" id="GO:0005886">
    <property type="term" value="C:plasma membrane"/>
    <property type="evidence" value="ECO:0007669"/>
    <property type="project" value="TreeGrafter"/>
</dbReference>
<dbReference type="InterPro" id="IPR036097">
    <property type="entry name" value="HisK_dim/P_sf"/>
</dbReference>
<keyword evidence="4" id="KW-0597">Phosphoprotein</keyword>
<comment type="subcellular location">
    <subcellularLocation>
        <location evidence="2">Membrane</location>
    </subcellularLocation>
</comment>
<dbReference type="CDD" id="cd00082">
    <property type="entry name" value="HisKA"/>
    <property type="match status" value="1"/>
</dbReference>
<dbReference type="Proteomes" id="UP000064844">
    <property type="component" value="Chromosome"/>
</dbReference>
<evidence type="ECO:0000256" key="7">
    <source>
        <dbReference type="ARBA" id="ARBA00022777"/>
    </source>
</evidence>
<dbReference type="InterPro" id="IPR036890">
    <property type="entry name" value="HATPase_C_sf"/>
</dbReference>
<dbReference type="SMART" id="SM00388">
    <property type="entry name" value="HisKA"/>
    <property type="match status" value="1"/>
</dbReference>
<name>A0A0S2W5Z1_9FIRM</name>
<evidence type="ECO:0000256" key="10">
    <source>
        <dbReference type="ARBA" id="ARBA00023136"/>
    </source>
</evidence>
<dbReference type="Pfam" id="PF00512">
    <property type="entry name" value="HisKA"/>
    <property type="match status" value="1"/>
</dbReference>
<dbReference type="InterPro" id="IPR003594">
    <property type="entry name" value="HATPase_dom"/>
</dbReference>
<dbReference type="EC" id="2.7.13.3" evidence="3"/>
<dbReference type="SUPFAM" id="SSF55874">
    <property type="entry name" value="ATPase domain of HSP90 chaperone/DNA topoisomerase II/histidine kinase"/>
    <property type="match status" value="1"/>
</dbReference>
<feature type="domain" description="Histidine kinase" evidence="12">
    <location>
        <begin position="214"/>
        <end position="429"/>
    </location>
</feature>
<evidence type="ECO:0000259" key="12">
    <source>
        <dbReference type="PROSITE" id="PS50109"/>
    </source>
</evidence>
<sequence>MFERARHMLALQCTLITGIILLAMAAAFSLVSQRQLSEKADASFQSDVNAILYHLRSQPVLDHTWLSQTENNGALILAIELNGAPLLYSGATRLEDRDRLVALAWASALSQGFDPMQPPDSRLQDQEVRFLFSDSGERFRAACAVVPLDSGWANITVVRSMAPERAQISAQFWAFGALTLLGLGLLALFSWGFAGHVLRPIQESQKKQAAFIAAASHELRSPLAVIHSGLTALQEAPPDRAEHFRVLADGECLRMSRLVGDLLSLANADSGSWSMLPGEVELETLVLTVCEGFEAQARQADIQLTPLLPAQPLPRCHCDGERVAQLLSILIDNGLSYTPAGGRVEVSISAGEGRFLLLVSDTGPGVPDDQKEQIFQRFYRADPSRRDRSHYGLGLSVAREIAALHNGSLTLSDAPGGGARFVFVLPQSQ</sequence>
<evidence type="ECO:0000256" key="11">
    <source>
        <dbReference type="SAM" id="Phobius"/>
    </source>
</evidence>
<dbReference type="Pfam" id="PF02518">
    <property type="entry name" value="HATPase_c"/>
    <property type="match status" value="1"/>
</dbReference>
<keyword evidence="5" id="KW-0808">Transferase</keyword>
<protein>
    <recommendedName>
        <fullName evidence="3">histidine kinase</fullName>
        <ecNumber evidence="3">2.7.13.3</ecNumber>
    </recommendedName>
</protein>
<keyword evidence="8 11" id="KW-1133">Transmembrane helix</keyword>
<dbReference type="Gene3D" id="3.30.565.10">
    <property type="entry name" value="Histidine kinase-like ATPase, C-terminal domain"/>
    <property type="match status" value="1"/>
</dbReference>
<dbReference type="InterPro" id="IPR050428">
    <property type="entry name" value="TCS_sensor_his_kinase"/>
</dbReference>
<keyword evidence="7" id="KW-0418">Kinase</keyword>
<dbReference type="PATRIC" id="fig|1297617.4.peg.2370"/>
<gene>
    <name evidence="13" type="ORF">IB211_02299</name>
</gene>
<keyword evidence="14" id="KW-1185">Reference proteome</keyword>
<keyword evidence="9" id="KW-0902">Two-component regulatory system</keyword>
<dbReference type="PRINTS" id="PR00344">
    <property type="entry name" value="BCTRLSENSOR"/>
</dbReference>
<dbReference type="PROSITE" id="PS50109">
    <property type="entry name" value="HIS_KIN"/>
    <property type="match status" value="1"/>
</dbReference>
<evidence type="ECO:0000256" key="6">
    <source>
        <dbReference type="ARBA" id="ARBA00022692"/>
    </source>
</evidence>
<keyword evidence="10 11" id="KW-0472">Membrane</keyword>
<feature type="transmembrane region" description="Helical" evidence="11">
    <location>
        <begin position="172"/>
        <end position="198"/>
    </location>
</feature>
<dbReference type="STRING" id="1297617.IB211_02299"/>
<evidence type="ECO:0000256" key="2">
    <source>
        <dbReference type="ARBA" id="ARBA00004370"/>
    </source>
</evidence>
<dbReference type="InterPro" id="IPR003661">
    <property type="entry name" value="HisK_dim/P_dom"/>
</dbReference>
<evidence type="ECO:0000313" key="13">
    <source>
        <dbReference type="EMBL" id="ALP94690.1"/>
    </source>
</evidence>
<dbReference type="Gene3D" id="1.10.287.130">
    <property type="match status" value="1"/>
</dbReference>
<evidence type="ECO:0000313" key="14">
    <source>
        <dbReference type="Proteomes" id="UP000064844"/>
    </source>
</evidence>
<evidence type="ECO:0000256" key="5">
    <source>
        <dbReference type="ARBA" id="ARBA00022679"/>
    </source>
</evidence>
<evidence type="ECO:0000256" key="1">
    <source>
        <dbReference type="ARBA" id="ARBA00000085"/>
    </source>
</evidence>
<dbReference type="GO" id="GO:0000155">
    <property type="term" value="F:phosphorelay sensor kinase activity"/>
    <property type="evidence" value="ECO:0007669"/>
    <property type="project" value="InterPro"/>
</dbReference>
<comment type="catalytic activity">
    <reaction evidence="1">
        <text>ATP + protein L-histidine = ADP + protein N-phospho-L-histidine.</text>
        <dbReference type="EC" id="2.7.13.3"/>
    </reaction>
</comment>
<dbReference type="SMART" id="SM00387">
    <property type="entry name" value="HATPase_c"/>
    <property type="match status" value="1"/>
</dbReference>
<dbReference type="CDD" id="cd00075">
    <property type="entry name" value="HATPase"/>
    <property type="match status" value="1"/>
</dbReference>
<dbReference type="InterPro" id="IPR004358">
    <property type="entry name" value="Sig_transdc_His_kin-like_C"/>
</dbReference>
<dbReference type="AlphaFoldDB" id="A0A0S2W5Z1"/>
<dbReference type="RefSeq" id="WP_058118088.1">
    <property type="nucleotide sequence ID" value="NZ_CP011307.1"/>
</dbReference>
<evidence type="ECO:0000256" key="8">
    <source>
        <dbReference type="ARBA" id="ARBA00022989"/>
    </source>
</evidence>
<dbReference type="SUPFAM" id="SSF47384">
    <property type="entry name" value="Homodimeric domain of signal transducing histidine kinase"/>
    <property type="match status" value="1"/>
</dbReference>
<evidence type="ECO:0000256" key="4">
    <source>
        <dbReference type="ARBA" id="ARBA00022553"/>
    </source>
</evidence>
<evidence type="ECO:0000256" key="9">
    <source>
        <dbReference type="ARBA" id="ARBA00023012"/>
    </source>
</evidence>
<proteinExistence type="predicted"/>
<reference evidence="14" key="2">
    <citation type="submission" date="2015-04" db="EMBL/GenBank/DDBJ databases">
        <title>A butyrogenic pathway from the amino acid lysine in a human gut commensal.</title>
        <authorList>
            <person name="de Vos W.M."/>
            <person name="Bui N.T.P."/>
            <person name="Plugge C.M."/>
            <person name="Ritari J."/>
        </authorList>
    </citation>
    <scope>NUCLEOTIDE SEQUENCE [LARGE SCALE GENOMIC DNA]</scope>
    <source>
        <strain evidence="14">AF211</strain>
    </source>
</reference>
<reference evidence="13 14" key="1">
    <citation type="journal article" date="2015" name="Nat. Commun.">
        <title>Production of butyrate from lysine and the Amadori product fructoselysine by a human gut commensal.</title>
        <authorList>
            <person name="Bui T.P."/>
            <person name="Ritari J."/>
            <person name="Boeren S."/>
            <person name="de Waard P."/>
            <person name="Plugge C.M."/>
            <person name="de Vos W.M."/>
        </authorList>
    </citation>
    <scope>NUCLEOTIDE SEQUENCE [LARGE SCALE GENOMIC DNA]</scope>
    <source>
        <strain evidence="13 14">AF211</strain>
    </source>
</reference>
<accession>A0A0S2W5Z1</accession>
<dbReference type="KEGG" id="ibu:IB211_02299"/>
<organism evidence="13 14">
    <name type="scientific">Intestinimonas butyriciproducens</name>
    <dbReference type="NCBI Taxonomy" id="1297617"/>
    <lineage>
        <taxon>Bacteria</taxon>
        <taxon>Bacillati</taxon>
        <taxon>Bacillota</taxon>
        <taxon>Clostridia</taxon>
        <taxon>Eubacteriales</taxon>
        <taxon>Intestinimonas</taxon>
    </lineage>
</organism>
<dbReference type="EMBL" id="CP011307">
    <property type="protein sequence ID" value="ALP94690.1"/>
    <property type="molecule type" value="Genomic_DNA"/>
</dbReference>
<dbReference type="InterPro" id="IPR005467">
    <property type="entry name" value="His_kinase_dom"/>
</dbReference>